<reference evidence="1" key="2">
    <citation type="submission" date="2023-06" db="EMBL/GenBank/DDBJ databases">
        <authorList>
            <consortium name="Lawrence Berkeley National Laboratory"/>
            <person name="Mondo S.J."/>
            <person name="Hensen N."/>
            <person name="Bonometti L."/>
            <person name="Westerberg I."/>
            <person name="Brannstrom I.O."/>
            <person name="Guillou S."/>
            <person name="Cros-Aarteil S."/>
            <person name="Calhoun S."/>
            <person name="Haridas S."/>
            <person name="Kuo A."/>
            <person name="Pangilinan J."/>
            <person name="Riley R."/>
            <person name="Labutti K."/>
            <person name="Andreopoulos B."/>
            <person name="Lipzen A."/>
            <person name="Chen C."/>
            <person name="Yanf M."/>
            <person name="Daum C."/>
            <person name="Ng V."/>
            <person name="Clum A."/>
            <person name="Steindorff A."/>
            <person name="Ohm R."/>
            <person name="Martin F."/>
            <person name="Silar P."/>
            <person name="Natvig D."/>
            <person name="Lalanne C."/>
            <person name="Gautier V."/>
            <person name="Ament-Velasquez S.L."/>
            <person name="Kruys A."/>
            <person name="Hutchinson M.I."/>
            <person name="Powell A.J."/>
            <person name="Barry K."/>
            <person name="Miller A.N."/>
            <person name="Grigoriev I.V."/>
            <person name="Debuchy R."/>
            <person name="Gladieux P."/>
            <person name="Thoren M.H."/>
            <person name="Johannesson H."/>
        </authorList>
    </citation>
    <scope>NUCLEOTIDE SEQUENCE</scope>
    <source>
        <strain evidence="1">CBS 626.80</strain>
    </source>
</reference>
<accession>A0AAN6NN09</accession>
<gene>
    <name evidence="1" type="ORF">QBC32DRAFT_185541</name>
</gene>
<feature type="non-terminal residue" evidence="1">
    <location>
        <position position="1"/>
    </location>
</feature>
<name>A0AAN6NN09_9PEZI</name>
<dbReference type="Proteomes" id="UP001303222">
    <property type="component" value="Unassembled WGS sequence"/>
</dbReference>
<proteinExistence type="predicted"/>
<dbReference type="EMBL" id="MU859303">
    <property type="protein sequence ID" value="KAK3947876.1"/>
    <property type="molecule type" value="Genomic_DNA"/>
</dbReference>
<evidence type="ECO:0000313" key="2">
    <source>
        <dbReference type="Proteomes" id="UP001303222"/>
    </source>
</evidence>
<dbReference type="AlphaFoldDB" id="A0AAN6NN09"/>
<comment type="caution">
    <text evidence="1">The sequence shown here is derived from an EMBL/GenBank/DDBJ whole genome shotgun (WGS) entry which is preliminary data.</text>
</comment>
<feature type="non-terminal residue" evidence="1">
    <location>
        <position position="123"/>
    </location>
</feature>
<organism evidence="1 2">
    <name type="scientific">Pseudoneurospora amorphoporcata</name>
    <dbReference type="NCBI Taxonomy" id="241081"/>
    <lineage>
        <taxon>Eukaryota</taxon>
        <taxon>Fungi</taxon>
        <taxon>Dikarya</taxon>
        <taxon>Ascomycota</taxon>
        <taxon>Pezizomycotina</taxon>
        <taxon>Sordariomycetes</taxon>
        <taxon>Sordariomycetidae</taxon>
        <taxon>Sordariales</taxon>
        <taxon>Sordariaceae</taxon>
        <taxon>Pseudoneurospora</taxon>
    </lineage>
</organism>
<protein>
    <submittedName>
        <fullName evidence="1">Uncharacterized protein</fullName>
    </submittedName>
</protein>
<reference evidence="1" key="1">
    <citation type="journal article" date="2023" name="Mol. Phylogenet. Evol.">
        <title>Genome-scale phylogeny and comparative genomics of the fungal order Sordariales.</title>
        <authorList>
            <person name="Hensen N."/>
            <person name="Bonometti L."/>
            <person name="Westerberg I."/>
            <person name="Brannstrom I.O."/>
            <person name="Guillou S."/>
            <person name="Cros-Aarteil S."/>
            <person name="Calhoun S."/>
            <person name="Haridas S."/>
            <person name="Kuo A."/>
            <person name="Mondo S."/>
            <person name="Pangilinan J."/>
            <person name="Riley R."/>
            <person name="LaButti K."/>
            <person name="Andreopoulos B."/>
            <person name="Lipzen A."/>
            <person name="Chen C."/>
            <person name="Yan M."/>
            <person name="Daum C."/>
            <person name="Ng V."/>
            <person name="Clum A."/>
            <person name="Steindorff A."/>
            <person name="Ohm R.A."/>
            <person name="Martin F."/>
            <person name="Silar P."/>
            <person name="Natvig D.O."/>
            <person name="Lalanne C."/>
            <person name="Gautier V."/>
            <person name="Ament-Velasquez S.L."/>
            <person name="Kruys A."/>
            <person name="Hutchinson M.I."/>
            <person name="Powell A.J."/>
            <person name="Barry K."/>
            <person name="Miller A.N."/>
            <person name="Grigoriev I.V."/>
            <person name="Debuchy R."/>
            <person name="Gladieux P."/>
            <person name="Hiltunen Thoren M."/>
            <person name="Johannesson H."/>
        </authorList>
    </citation>
    <scope>NUCLEOTIDE SEQUENCE</scope>
    <source>
        <strain evidence="1">CBS 626.80</strain>
    </source>
</reference>
<keyword evidence="2" id="KW-1185">Reference proteome</keyword>
<sequence length="123" mass="13396">QFSSIFVTAVNATSSFRTQTLSANSLPASTLSPIVNRTSDNEVLESDGAWLYNNCHTSVSNGEPLYWGTVDGVQDGIHHLEAMMEGKEIPSMPGWSGGVVNHNCGQVACNKEHLTAIRWCNYH</sequence>
<evidence type="ECO:0000313" key="1">
    <source>
        <dbReference type="EMBL" id="KAK3947876.1"/>
    </source>
</evidence>